<evidence type="ECO:0000256" key="1">
    <source>
        <dbReference type="ARBA" id="ARBA00022898"/>
    </source>
</evidence>
<dbReference type="RefSeq" id="WP_238750201.1">
    <property type="nucleotide sequence ID" value="NZ_CAKLPZ010000001.1"/>
</dbReference>
<dbReference type="Pfam" id="PF01168">
    <property type="entry name" value="Ala_racemase_N"/>
    <property type="match status" value="1"/>
</dbReference>
<evidence type="ECO:0000259" key="4">
    <source>
        <dbReference type="Pfam" id="PF01168"/>
    </source>
</evidence>
<dbReference type="CDD" id="cd00635">
    <property type="entry name" value="PLPDE_III_YBL036c_like"/>
    <property type="match status" value="1"/>
</dbReference>
<keyword evidence="1 2" id="KW-0663">Pyridoxal phosphate</keyword>
<dbReference type="InterPro" id="IPR001608">
    <property type="entry name" value="Ala_racemase_N"/>
</dbReference>
<dbReference type="HAMAP" id="MF_02087">
    <property type="entry name" value="PLP_homeostasis"/>
    <property type="match status" value="1"/>
</dbReference>
<organism evidence="5 6">
    <name type="scientific">Neolewinella maritima</name>
    <dbReference type="NCBI Taxonomy" id="1383882"/>
    <lineage>
        <taxon>Bacteria</taxon>
        <taxon>Pseudomonadati</taxon>
        <taxon>Bacteroidota</taxon>
        <taxon>Saprospiria</taxon>
        <taxon>Saprospirales</taxon>
        <taxon>Lewinellaceae</taxon>
        <taxon>Neolewinella</taxon>
    </lineage>
</organism>
<comment type="caution">
    <text evidence="5">The sequence shown here is derived from an EMBL/GenBank/DDBJ whole genome shotgun (WGS) entry which is preliminary data.</text>
</comment>
<dbReference type="NCBIfam" id="TIGR00044">
    <property type="entry name" value="YggS family pyridoxal phosphate-dependent enzyme"/>
    <property type="match status" value="1"/>
</dbReference>
<dbReference type="PROSITE" id="PS01211">
    <property type="entry name" value="UPF0001"/>
    <property type="match status" value="1"/>
</dbReference>
<name>A0ABN8F7J2_9BACT</name>
<dbReference type="Gene3D" id="3.20.20.10">
    <property type="entry name" value="Alanine racemase"/>
    <property type="match status" value="1"/>
</dbReference>
<accession>A0ABN8F7J2</accession>
<evidence type="ECO:0000313" key="6">
    <source>
        <dbReference type="Proteomes" id="UP000837803"/>
    </source>
</evidence>
<evidence type="ECO:0000256" key="3">
    <source>
        <dbReference type="RuleBase" id="RU004514"/>
    </source>
</evidence>
<dbReference type="EMBL" id="CAKLPZ010000001">
    <property type="protein sequence ID" value="CAH1000146.1"/>
    <property type="molecule type" value="Genomic_DNA"/>
</dbReference>
<dbReference type="PANTHER" id="PTHR10146">
    <property type="entry name" value="PROLINE SYNTHETASE CO-TRANSCRIBED BACTERIAL HOMOLOG PROTEIN"/>
    <property type="match status" value="1"/>
</dbReference>
<dbReference type="Proteomes" id="UP000837803">
    <property type="component" value="Unassembled WGS sequence"/>
</dbReference>
<dbReference type="SUPFAM" id="SSF51419">
    <property type="entry name" value="PLP-binding barrel"/>
    <property type="match status" value="1"/>
</dbReference>
<evidence type="ECO:0000256" key="2">
    <source>
        <dbReference type="HAMAP-Rule" id="MF_02087"/>
    </source>
</evidence>
<dbReference type="PANTHER" id="PTHR10146:SF14">
    <property type="entry name" value="PYRIDOXAL PHOSPHATE HOMEOSTASIS PROTEIN"/>
    <property type="match status" value="1"/>
</dbReference>
<feature type="modified residue" description="N6-(pyridoxal phosphate)lysine" evidence="2">
    <location>
        <position position="26"/>
    </location>
</feature>
<dbReference type="InterPro" id="IPR029066">
    <property type="entry name" value="PLP-binding_barrel"/>
</dbReference>
<gene>
    <name evidence="5" type="ORF">LEM8419_01293</name>
</gene>
<sequence>MTLQETYTALGREIAAAGARLIAVSKTHPVDRIKALYDMGQRDFGENRAEELAEKAAQLPDDIRWHFIGHLQRNKVRLITPHTHLVHSGDSLRLLRELDKRAQDRRIDVLLQYHIAAEESKYGLTEATGQALLDELNTTPLQHVRIIGVMGMATYTDDTEQVETEFRTLHEIFRAVKENYFVDDPAFTELSMGMSGDYPIALRQGSTLVRIGSKLFGEREH</sequence>
<reference evidence="5" key="1">
    <citation type="submission" date="2021-12" db="EMBL/GenBank/DDBJ databases">
        <authorList>
            <person name="Rodrigo-Torres L."/>
            <person name="Arahal R. D."/>
            <person name="Lucena T."/>
        </authorList>
    </citation>
    <scope>NUCLEOTIDE SEQUENCE</scope>
    <source>
        <strain evidence="5">CECT 8419</strain>
    </source>
</reference>
<comment type="similarity">
    <text evidence="2 3">Belongs to the pyridoxal phosphate-binding protein YggS/PROSC family.</text>
</comment>
<proteinExistence type="inferred from homology"/>
<keyword evidence="6" id="KW-1185">Reference proteome</keyword>
<dbReference type="PIRSF" id="PIRSF004848">
    <property type="entry name" value="YBL036c_PLPDEIII"/>
    <property type="match status" value="1"/>
</dbReference>
<dbReference type="InterPro" id="IPR011078">
    <property type="entry name" value="PyrdxlP_homeostasis"/>
</dbReference>
<feature type="domain" description="Alanine racemase N-terminal" evidence="4">
    <location>
        <begin position="12"/>
        <end position="219"/>
    </location>
</feature>
<comment type="function">
    <text evidence="2">Pyridoxal 5'-phosphate (PLP)-binding protein, which is involved in PLP homeostasis.</text>
</comment>
<protein>
    <recommendedName>
        <fullName evidence="2">Pyridoxal phosphate homeostasis protein</fullName>
        <shortName evidence="2">PLP homeostasis protein</shortName>
    </recommendedName>
</protein>
<evidence type="ECO:0000313" key="5">
    <source>
        <dbReference type="EMBL" id="CAH1000146.1"/>
    </source>
</evidence>